<dbReference type="Gene3D" id="2.130.10.10">
    <property type="entry name" value="YVTN repeat-like/Quinoprotein amine dehydrogenase"/>
    <property type="match status" value="1"/>
</dbReference>
<dbReference type="InterPro" id="IPR015943">
    <property type="entry name" value="WD40/YVTN_repeat-like_dom_sf"/>
</dbReference>
<keyword evidence="1" id="KW-0732">Signal</keyword>
<dbReference type="InterPro" id="IPR002372">
    <property type="entry name" value="PQQ_rpt_dom"/>
</dbReference>
<dbReference type="Pfam" id="PF13360">
    <property type="entry name" value="PQQ_2"/>
    <property type="match status" value="1"/>
</dbReference>
<dbReference type="PANTHER" id="PTHR34512">
    <property type="entry name" value="CELL SURFACE PROTEIN"/>
    <property type="match status" value="1"/>
</dbReference>
<evidence type="ECO:0000256" key="1">
    <source>
        <dbReference type="SAM" id="SignalP"/>
    </source>
</evidence>
<sequence length="422" mass="45944">MLHIRSCFASLALALLVNTALADEYDWPQWMGPNRDGVSQETGLLQEWPEDGPPLAWMVRTVGFGYAGPAIANGKIFILGSVDGVTFLMALDENDQGKQLWAAEIGEDFDNGWGDGPRSTPTVDGDRVYAMAAGGTLICCQVADGKELWRAQMQDMGGSTPAWGYAESPLVDGDLVICTPGGPQGSVAALDKMTGSMKWQSEGMTEGAQYSSVVQALSGADKQYVQLLQKKVFGLNPANGAVVWQQDWPGRVAVIPTPLVKGNQVYVTSGYGVGCRLIDLGESGEDPTIVYDTDDRAGKVMKSKHDGLVLLDKYLYGYSDGGGWTCQEFETGKRIWSEKGELKKGSIGYADGKLYCLEEESGQVVLLDATPDGWQEHGRFTLSPQTEFRNPKGRIWCHPVIANGKLYLRDQELLFAFDVKEK</sequence>
<dbReference type="InterPro" id="IPR018391">
    <property type="entry name" value="PQQ_b-propeller_rpt"/>
</dbReference>
<feature type="domain" description="Pyrrolo-quinoline quinone repeat" evidence="2">
    <location>
        <begin position="90"/>
        <end position="337"/>
    </location>
</feature>
<proteinExistence type="predicted"/>
<dbReference type="InterPro" id="IPR011047">
    <property type="entry name" value="Quinoprotein_ADH-like_sf"/>
</dbReference>
<dbReference type="RefSeq" id="WP_252856007.1">
    <property type="nucleotide sequence ID" value="NZ_JAMXLR010000092.1"/>
</dbReference>
<feature type="chain" id="PRO_5040876140" evidence="1">
    <location>
        <begin position="23"/>
        <end position="422"/>
    </location>
</feature>
<comment type="caution">
    <text evidence="3">The sequence shown here is derived from an EMBL/GenBank/DDBJ whole genome shotgun (WGS) entry which is preliminary data.</text>
</comment>
<protein>
    <submittedName>
        <fullName evidence="3">PQQ-binding-like beta-propeller repeat protein</fullName>
    </submittedName>
</protein>
<dbReference type="EMBL" id="JAMXLR010000092">
    <property type="protein sequence ID" value="MCO6047901.1"/>
    <property type="molecule type" value="Genomic_DNA"/>
</dbReference>
<evidence type="ECO:0000313" key="4">
    <source>
        <dbReference type="Proteomes" id="UP001155241"/>
    </source>
</evidence>
<accession>A0A9X2FJ63</accession>
<evidence type="ECO:0000313" key="3">
    <source>
        <dbReference type="EMBL" id="MCO6047901.1"/>
    </source>
</evidence>
<name>A0A9X2FJ63_9BACT</name>
<organism evidence="3 4">
    <name type="scientific">Aeoliella straminimaris</name>
    <dbReference type="NCBI Taxonomy" id="2954799"/>
    <lineage>
        <taxon>Bacteria</taxon>
        <taxon>Pseudomonadati</taxon>
        <taxon>Planctomycetota</taxon>
        <taxon>Planctomycetia</taxon>
        <taxon>Pirellulales</taxon>
        <taxon>Lacipirellulaceae</taxon>
        <taxon>Aeoliella</taxon>
    </lineage>
</organism>
<gene>
    <name evidence="3" type="ORF">NG895_28690</name>
</gene>
<dbReference type="PANTHER" id="PTHR34512:SF30">
    <property type="entry name" value="OUTER MEMBRANE PROTEIN ASSEMBLY FACTOR BAMB"/>
    <property type="match status" value="1"/>
</dbReference>
<feature type="signal peptide" evidence="1">
    <location>
        <begin position="1"/>
        <end position="22"/>
    </location>
</feature>
<dbReference type="Proteomes" id="UP001155241">
    <property type="component" value="Unassembled WGS sequence"/>
</dbReference>
<dbReference type="SMART" id="SM00564">
    <property type="entry name" value="PQQ"/>
    <property type="match status" value="4"/>
</dbReference>
<dbReference type="AlphaFoldDB" id="A0A9X2FJ63"/>
<reference evidence="3" key="1">
    <citation type="submission" date="2022-06" db="EMBL/GenBank/DDBJ databases">
        <title>Aeoliella straminimaris, a novel planctomycete from sediments.</title>
        <authorList>
            <person name="Vitorino I.R."/>
            <person name="Lage O.M."/>
        </authorList>
    </citation>
    <scope>NUCLEOTIDE SEQUENCE</scope>
    <source>
        <strain evidence="3">ICT_H6.2</strain>
    </source>
</reference>
<dbReference type="SUPFAM" id="SSF50998">
    <property type="entry name" value="Quinoprotein alcohol dehydrogenase-like"/>
    <property type="match status" value="1"/>
</dbReference>
<keyword evidence="4" id="KW-1185">Reference proteome</keyword>
<evidence type="ECO:0000259" key="2">
    <source>
        <dbReference type="Pfam" id="PF13360"/>
    </source>
</evidence>